<dbReference type="Proteomes" id="UP000054217">
    <property type="component" value="Unassembled WGS sequence"/>
</dbReference>
<accession>A0A0C3IMV0</accession>
<name>A0A0C3IMV0_PISTI</name>
<evidence type="ECO:0000313" key="2">
    <source>
        <dbReference type="EMBL" id="KIN98257.1"/>
    </source>
</evidence>
<protein>
    <submittedName>
        <fullName evidence="2">Uncharacterized protein</fullName>
    </submittedName>
</protein>
<evidence type="ECO:0000313" key="3">
    <source>
        <dbReference type="Proteomes" id="UP000054217"/>
    </source>
</evidence>
<evidence type="ECO:0000256" key="1">
    <source>
        <dbReference type="SAM" id="MobiDB-lite"/>
    </source>
</evidence>
<organism evidence="2 3">
    <name type="scientific">Pisolithus tinctorius Marx 270</name>
    <dbReference type="NCBI Taxonomy" id="870435"/>
    <lineage>
        <taxon>Eukaryota</taxon>
        <taxon>Fungi</taxon>
        <taxon>Dikarya</taxon>
        <taxon>Basidiomycota</taxon>
        <taxon>Agaricomycotina</taxon>
        <taxon>Agaricomycetes</taxon>
        <taxon>Agaricomycetidae</taxon>
        <taxon>Boletales</taxon>
        <taxon>Sclerodermatineae</taxon>
        <taxon>Pisolithaceae</taxon>
        <taxon>Pisolithus</taxon>
    </lineage>
</organism>
<dbReference type="EMBL" id="KN832017">
    <property type="protein sequence ID" value="KIN98257.1"/>
    <property type="molecule type" value="Genomic_DNA"/>
</dbReference>
<feature type="region of interest" description="Disordered" evidence="1">
    <location>
        <begin position="47"/>
        <end position="75"/>
    </location>
</feature>
<sequence>MTSASLRHSRSAANGGAGEKSETNYYTVFLGFSELVRDAGVWCGGFPESGRGLENSEETYVRQPRKLHGSATTTH</sequence>
<proteinExistence type="predicted"/>
<reference evidence="2 3" key="1">
    <citation type="submission" date="2014-04" db="EMBL/GenBank/DDBJ databases">
        <authorList>
            <consortium name="DOE Joint Genome Institute"/>
            <person name="Kuo A."/>
            <person name="Kohler A."/>
            <person name="Costa M.D."/>
            <person name="Nagy L.G."/>
            <person name="Floudas D."/>
            <person name="Copeland A."/>
            <person name="Barry K.W."/>
            <person name="Cichocki N."/>
            <person name="Veneault-Fourrey C."/>
            <person name="LaButti K."/>
            <person name="Lindquist E.A."/>
            <person name="Lipzen A."/>
            <person name="Lundell T."/>
            <person name="Morin E."/>
            <person name="Murat C."/>
            <person name="Sun H."/>
            <person name="Tunlid A."/>
            <person name="Henrissat B."/>
            <person name="Grigoriev I.V."/>
            <person name="Hibbett D.S."/>
            <person name="Martin F."/>
            <person name="Nordberg H.P."/>
            <person name="Cantor M.N."/>
            <person name="Hua S.X."/>
        </authorList>
    </citation>
    <scope>NUCLEOTIDE SEQUENCE [LARGE SCALE GENOMIC DNA]</scope>
    <source>
        <strain evidence="2 3">Marx 270</strain>
    </source>
</reference>
<reference evidence="3" key="2">
    <citation type="submission" date="2015-01" db="EMBL/GenBank/DDBJ databases">
        <title>Evolutionary Origins and Diversification of the Mycorrhizal Mutualists.</title>
        <authorList>
            <consortium name="DOE Joint Genome Institute"/>
            <consortium name="Mycorrhizal Genomics Consortium"/>
            <person name="Kohler A."/>
            <person name="Kuo A."/>
            <person name="Nagy L.G."/>
            <person name="Floudas D."/>
            <person name="Copeland A."/>
            <person name="Barry K.W."/>
            <person name="Cichocki N."/>
            <person name="Veneault-Fourrey C."/>
            <person name="LaButti K."/>
            <person name="Lindquist E.A."/>
            <person name="Lipzen A."/>
            <person name="Lundell T."/>
            <person name="Morin E."/>
            <person name="Murat C."/>
            <person name="Riley R."/>
            <person name="Ohm R."/>
            <person name="Sun H."/>
            <person name="Tunlid A."/>
            <person name="Henrissat B."/>
            <person name="Grigoriev I.V."/>
            <person name="Hibbett D.S."/>
            <person name="Martin F."/>
        </authorList>
    </citation>
    <scope>NUCLEOTIDE SEQUENCE [LARGE SCALE GENOMIC DNA]</scope>
    <source>
        <strain evidence="3">Marx 270</strain>
    </source>
</reference>
<dbReference type="HOGENOM" id="CLU_2672093_0_0_1"/>
<keyword evidence="3" id="KW-1185">Reference proteome</keyword>
<dbReference type="InParanoid" id="A0A0C3IMV0"/>
<feature type="region of interest" description="Disordered" evidence="1">
    <location>
        <begin position="1"/>
        <end position="20"/>
    </location>
</feature>
<gene>
    <name evidence="2" type="ORF">M404DRAFT_1005390</name>
</gene>
<dbReference type="AlphaFoldDB" id="A0A0C3IMV0"/>